<name>A0A1F5ZG98_9BACT</name>
<dbReference type="AlphaFoldDB" id="A0A1F5ZG98"/>
<comment type="caution">
    <text evidence="1">The sequence shown here is derived from an EMBL/GenBank/DDBJ whole genome shotgun (WGS) entry which is preliminary data.</text>
</comment>
<sequence length="59" mass="6677">MLPETQESSLPSDIVYYPTYDALIDAITPYARPQVITAMRRVPRNLFASDEFQALALTD</sequence>
<dbReference type="Proteomes" id="UP000177268">
    <property type="component" value="Unassembled WGS sequence"/>
</dbReference>
<protein>
    <submittedName>
        <fullName evidence="1">Uncharacterized protein</fullName>
    </submittedName>
</protein>
<reference evidence="1 2" key="1">
    <citation type="journal article" date="2016" name="Nat. Commun.">
        <title>Thousands of microbial genomes shed light on interconnected biogeochemical processes in an aquifer system.</title>
        <authorList>
            <person name="Anantharaman K."/>
            <person name="Brown C.T."/>
            <person name="Hug L.A."/>
            <person name="Sharon I."/>
            <person name="Castelle C.J."/>
            <person name="Probst A.J."/>
            <person name="Thomas B.C."/>
            <person name="Singh A."/>
            <person name="Wilkins M.J."/>
            <person name="Karaoz U."/>
            <person name="Brodie E.L."/>
            <person name="Williams K.H."/>
            <person name="Hubbard S.S."/>
            <person name="Banfield J.F."/>
        </authorList>
    </citation>
    <scope>NUCLEOTIDE SEQUENCE [LARGE SCALE GENOMIC DNA]</scope>
</reference>
<proteinExistence type="predicted"/>
<evidence type="ECO:0000313" key="2">
    <source>
        <dbReference type="Proteomes" id="UP000177268"/>
    </source>
</evidence>
<organism evidence="1 2">
    <name type="scientific">Candidatus Gottesmanbacteria bacterium RBG_13_45_10</name>
    <dbReference type="NCBI Taxonomy" id="1798370"/>
    <lineage>
        <taxon>Bacteria</taxon>
        <taxon>Candidatus Gottesmaniibacteriota</taxon>
    </lineage>
</organism>
<dbReference type="STRING" id="1798370.A2Z00_03425"/>
<gene>
    <name evidence="1" type="ORF">A2Z00_03425</name>
</gene>
<accession>A0A1F5ZG98</accession>
<evidence type="ECO:0000313" key="1">
    <source>
        <dbReference type="EMBL" id="OGG11375.1"/>
    </source>
</evidence>
<dbReference type="EMBL" id="MFIZ01000031">
    <property type="protein sequence ID" value="OGG11375.1"/>
    <property type="molecule type" value="Genomic_DNA"/>
</dbReference>